<comment type="similarity">
    <text evidence="7">Belongs to the MoaC family.</text>
</comment>
<dbReference type="InterPro" id="IPR047594">
    <property type="entry name" value="MoaC_bact/euk"/>
</dbReference>
<comment type="function">
    <text evidence="6 7">Catalyzes the conversion of (8S)-3',8-cyclo-7,8-dihydroguanosine 5'-triphosphate to cyclic pyranopterin monophosphate (cPMP).</text>
</comment>
<dbReference type="PANTHER" id="PTHR22960">
    <property type="entry name" value="MOLYBDOPTERIN COFACTOR SYNTHESIS PROTEIN A"/>
    <property type="match status" value="1"/>
</dbReference>
<evidence type="ECO:0000256" key="7">
    <source>
        <dbReference type="HAMAP-Rule" id="MF_01224"/>
    </source>
</evidence>
<dbReference type="PANTHER" id="PTHR22960:SF29">
    <property type="entry name" value="CYCLIC PYRANOPTERIN MONOPHOSPHATE SYNTHASE"/>
    <property type="match status" value="1"/>
</dbReference>
<dbReference type="SUPFAM" id="SSF55040">
    <property type="entry name" value="Molybdenum cofactor biosynthesis protein C, MoaC"/>
    <property type="match status" value="1"/>
</dbReference>
<evidence type="ECO:0000313" key="10">
    <source>
        <dbReference type="Proteomes" id="UP000192783"/>
    </source>
</evidence>
<comment type="catalytic activity">
    <reaction evidence="1 7">
        <text>(8S)-3',8-cyclo-7,8-dihydroguanosine 5'-triphosphate = cyclic pyranopterin phosphate + diphosphate</text>
        <dbReference type="Rhea" id="RHEA:49580"/>
        <dbReference type="ChEBI" id="CHEBI:33019"/>
        <dbReference type="ChEBI" id="CHEBI:59648"/>
        <dbReference type="ChEBI" id="CHEBI:131766"/>
        <dbReference type="EC" id="4.6.1.17"/>
    </reaction>
</comment>
<feature type="binding site" evidence="7">
    <location>
        <begin position="79"/>
        <end position="81"/>
    </location>
    <ligand>
        <name>substrate</name>
    </ligand>
</feature>
<evidence type="ECO:0000256" key="5">
    <source>
        <dbReference type="ARBA" id="ARBA00023239"/>
    </source>
</evidence>
<dbReference type="AlphaFoldDB" id="A0A1W1XHX5"/>
<accession>A0A1W1XHX5</accession>
<dbReference type="NCBIfam" id="NF006870">
    <property type="entry name" value="PRK09364.1"/>
    <property type="match status" value="1"/>
</dbReference>
<gene>
    <name evidence="7" type="primary">moaC</name>
    <name evidence="9" type="ORF">SAMN02746041_01778</name>
</gene>
<evidence type="ECO:0000256" key="4">
    <source>
        <dbReference type="ARBA" id="ARBA00023150"/>
    </source>
</evidence>
<evidence type="ECO:0000256" key="6">
    <source>
        <dbReference type="ARBA" id="ARBA00055087"/>
    </source>
</evidence>
<dbReference type="GO" id="GO:0061799">
    <property type="term" value="F:cyclic pyranopterin monophosphate synthase activity"/>
    <property type="evidence" value="ECO:0007669"/>
    <property type="project" value="UniProtKB-UniRule"/>
</dbReference>
<dbReference type="EMBL" id="FWXF01000008">
    <property type="protein sequence ID" value="SMC23593.1"/>
    <property type="molecule type" value="Genomic_DNA"/>
</dbReference>
<evidence type="ECO:0000256" key="2">
    <source>
        <dbReference type="ARBA" id="ARBA00005046"/>
    </source>
</evidence>
<dbReference type="Proteomes" id="UP000192783">
    <property type="component" value="Unassembled WGS sequence"/>
</dbReference>
<protein>
    <recommendedName>
        <fullName evidence="3 7">Cyclic pyranopterin monophosphate synthase</fullName>
        <ecNumber evidence="3 7">4.6.1.17</ecNumber>
    </recommendedName>
    <alternativeName>
        <fullName evidence="7">Molybdenum cofactor biosynthesis protein C</fullName>
    </alternativeName>
</protein>
<organism evidence="9 10">
    <name type="scientific">Desulfacinum hydrothermale DSM 13146</name>
    <dbReference type="NCBI Taxonomy" id="1121390"/>
    <lineage>
        <taxon>Bacteria</taxon>
        <taxon>Pseudomonadati</taxon>
        <taxon>Thermodesulfobacteriota</taxon>
        <taxon>Syntrophobacteria</taxon>
        <taxon>Syntrophobacterales</taxon>
        <taxon>Syntrophobacteraceae</taxon>
        <taxon>Desulfacinum</taxon>
    </lineage>
</organism>
<feature type="active site" evidence="7">
    <location>
        <position position="132"/>
    </location>
</feature>
<dbReference type="InterPro" id="IPR002820">
    <property type="entry name" value="Mopterin_CF_biosynth-C_dom"/>
</dbReference>
<keyword evidence="5 7" id="KW-0456">Lyase</keyword>
<evidence type="ECO:0000313" key="9">
    <source>
        <dbReference type="EMBL" id="SMC23593.1"/>
    </source>
</evidence>
<dbReference type="InterPro" id="IPR050105">
    <property type="entry name" value="MoCo_biosynth_MoaA/MoaC"/>
</dbReference>
<reference evidence="9 10" key="1">
    <citation type="submission" date="2017-04" db="EMBL/GenBank/DDBJ databases">
        <authorList>
            <person name="Afonso C.L."/>
            <person name="Miller P.J."/>
            <person name="Scott M.A."/>
            <person name="Spackman E."/>
            <person name="Goraichik I."/>
            <person name="Dimitrov K.M."/>
            <person name="Suarez D.L."/>
            <person name="Swayne D.E."/>
        </authorList>
    </citation>
    <scope>NUCLEOTIDE SEQUENCE [LARGE SCALE GENOMIC DNA]</scope>
    <source>
        <strain evidence="9 10">DSM 13146</strain>
    </source>
</reference>
<dbReference type="InterPro" id="IPR023045">
    <property type="entry name" value="MoaC"/>
</dbReference>
<keyword evidence="4 7" id="KW-0501">Molybdenum cofactor biosynthesis</keyword>
<dbReference type="UniPathway" id="UPA00344"/>
<keyword evidence="10" id="KW-1185">Reference proteome</keyword>
<dbReference type="GO" id="GO:0006777">
    <property type="term" value="P:Mo-molybdopterin cofactor biosynthetic process"/>
    <property type="evidence" value="ECO:0007669"/>
    <property type="project" value="UniProtKB-UniRule"/>
</dbReference>
<dbReference type="STRING" id="1121390.SAMN02746041_01778"/>
<feature type="domain" description="Molybdopterin cofactor biosynthesis C (MoaC)" evidence="8">
    <location>
        <begin position="19"/>
        <end position="154"/>
    </location>
</feature>
<dbReference type="InterPro" id="IPR036522">
    <property type="entry name" value="MoaC_sf"/>
</dbReference>
<feature type="binding site" evidence="7">
    <location>
        <begin position="117"/>
        <end position="118"/>
    </location>
    <ligand>
        <name>substrate</name>
    </ligand>
</feature>
<name>A0A1W1XHX5_9BACT</name>
<proteinExistence type="inferred from homology"/>
<evidence type="ECO:0000256" key="3">
    <source>
        <dbReference type="ARBA" id="ARBA00012575"/>
    </source>
</evidence>
<evidence type="ECO:0000256" key="1">
    <source>
        <dbReference type="ARBA" id="ARBA00001637"/>
    </source>
</evidence>
<dbReference type="EC" id="4.6.1.17" evidence="3 7"/>
<comment type="subunit">
    <text evidence="7">Homohexamer; trimer of dimers.</text>
</comment>
<evidence type="ECO:0000259" key="8">
    <source>
        <dbReference type="Pfam" id="PF01967"/>
    </source>
</evidence>
<dbReference type="Pfam" id="PF01967">
    <property type="entry name" value="MoaC"/>
    <property type="match status" value="1"/>
</dbReference>
<comment type="pathway">
    <text evidence="2 7">Cofactor biosynthesis; molybdopterin biosynthesis.</text>
</comment>
<sequence>MPSNAPSWTHLDEKGRLKMVDVSDKAPTWREARAVGRVRMAPETLKRILEGEVAKGNVLEAARLAGIMAAKRTWELIPLCHPIPLTAVEVSFEPDEDLPGIRLQSRTKTCDRTGVEMEALTAVAHAALTIYDMCKALDRTMCLEGIRLVYKSGGRSGTFAVSDEA</sequence>
<dbReference type="HAMAP" id="MF_01224_B">
    <property type="entry name" value="MoaC_B"/>
    <property type="match status" value="1"/>
</dbReference>
<dbReference type="NCBIfam" id="TIGR00581">
    <property type="entry name" value="moaC"/>
    <property type="match status" value="1"/>
</dbReference>
<dbReference type="CDD" id="cd01420">
    <property type="entry name" value="MoaC_PE"/>
    <property type="match status" value="1"/>
</dbReference>
<dbReference type="Gene3D" id="3.30.70.640">
    <property type="entry name" value="Molybdopterin cofactor biosynthesis C (MoaC) domain"/>
    <property type="match status" value="1"/>
</dbReference>